<reference evidence="2 3" key="1">
    <citation type="submission" date="2020-06" db="EMBL/GenBank/DDBJ databases">
        <authorList>
            <consortium name="Wellcome Sanger Institute Data Sharing"/>
        </authorList>
    </citation>
    <scope>NUCLEOTIDE SEQUENCE [LARGE SCALE GENOMIC DNA]</scope>
</reference>
<dbReference type="GO" id="GO:0008757">
    <property type="term" value="F:S-adenosylmethionine-dependent methyltransferase activity"/>
    <property type="evidence" value="ECO:0007669"/>
    <property type="project" value="InterPro"/>
</dbReference>
<sequence>MAVRLFEGREHVSNYWKYRICPSEELIGKVLTFLRRNKDLPWELAVDVGCGSGQGTVLLAPHFTKVEGTDISPAQVEEAQKHVTAQNISYRQGPAEELPFPDGSVDLVTAMSAFHWFDHPRFLRESDRILKPGGCLALLNYTMDMELSYSNCSAELNQIIKEFYDAILPFRNPYLGSGSPKLYTRTYESLEYPVKEWHECEWVKKRVTLSGFIGMLETFSTYQALQQKDSEYAERLSRETTQRLLKVMNVTSPETEVEMAVRYFCLFACKPSCA</sequence>
<feature type="domain" description="Methyltransferase type 11" evidence="1">
    <location>
        <begin position="46"/>
        <end position="137"/>
    </location>
</feature>
<organism evidence="2 3">
    <name type="scientific">Denticeps clupeoides</name>
    <name type="common">denticle herring</name>
    <dbReference type="NCBI Taxonomy" id="299321"/>
    <lineage>
        <taxon>Eukaryota</taxon>
        <taxon>Metazoa</taxon>
        <taxon>Chordata</taxon>
        <taxon>Craniata</taxon>
        <taxon>Vertebrata</taxon>
        <taxon>Euteleostomi</taxon>
        <taxon>Actinopterygii</taxon>
        <taxon>Neopterygii</taxon>
        <taxon>Teleostei</taxon>
        <taxon>Clupei</taxon>
        <taxon>Clupeiformes</taxon>
        <taxon>Denticipitoidei</taxon>
        <taxon>Denticipitidae</taxon>
        <taxon>Denticeps</taxon>
    </lineage>
</organism>
<dbReference type="Pfam" id="PF08241">
    <property type="entry name" value="Methyltransf_11"/>
    <property type="match status" value="1"/>
</dbReference>
<dbReference type="InterPro" id="IPR051052">
    <property type="entry name" value="Diverse_substrate_MTase"/>
</dbReference>
<dbReference type="Proteomes" id="UP000694580">
    <property type="component" value="Chromosome 20"/>
</dbReference>
<dbReference type="InterPro" id="IPR013216">
    <property type="entry name" value="Methyltransf_11"/>
</dbReference>
<dbReference type="GeneTree" id="ENSGT00940000165586"/>
<protein>
    <recommendedName>
        <fullName evidence="1">Methyltransferase type 11 domain-containing protein</fullName>
    </recommendedName>
</protein>
<dbReference type="AlphaFoldDB" id="A0AAY4EWA0"/>
<accession>A0AAY4EWA0</accession>
<dbReference type="CDD" id="cd02440">
    <property type="entry name" value="AdoMet_MTases"/>
    <property type="match status" value="1"/>
</dbReference>
<reference evidence="2" key="3">
    <citation type="submission" date="2025-09" db="UniProtKB">
        <authorList>
            <consortium name="Ensembl"/>
        </authorList>
    </citation>
    <scope>IDENTIFICATION</scope>
</reference>
<dbReference type="Ensembl" id="ENSDCDT00010072767.1">
    <property type="protein sequence ID" value="ENSDCDP00010061985.1"/>
    <property type="gene ID" value="ENSDCDG00010034117.1"/>
</dbReference>
<dbReference type="FunFam" id="3.40.50.150:FF:000370">
    <property type="entry name" value="Si:ch211-93g23.2"/>
    <property type="match status" value="1"/>
</dbReference>
<name>A0AAY4EWA0_9TELE</name>
<evidence type="ECO:0000313" key="2">
    <source>
        <dbReference type="Ensembl" id="ENSDCDP00010061985.1"/>
    </source>
</evidence>
<reference evidence="2" key="2">
    <citation type="submission" date="2025-08" db="UniProtKB">
        <authorList>
            <consortium name="Ensembl"/>
        </authorList>
    </citation>
    <scope>IDENTIFICATION</scope>
</reference>
<dbReference type="PANTHER" id="PTHR44942">
    <property type="entry name" value="METHYLTRANSF_11 DOMAIN-CONTAINING PROTEIN"/>
    <property type="match status" value="1"/>
</dbReference>
<proteinExistence type="predicted"/>
<dbReference type="InterPro" id="IPR029063">
    <property type="entry name" value="SAM-dependent_MTases_sf"/>
</dbReference>
<evidence type="ECO:0000313" key="3">
    <source>
        <dbReference type="Proteomes" id="UP000694580"/>
    </source>
</evidence>
<dbReference type="Gene3D" id="3.40.50.150">
    <property type="entry name" value="Vaccinia Virus protein VP39"/>
    <property type="match status" value="1"/>
</dbReference>
<evidence type="ECO:0000259" key="1">
    <source>
        <dbReference type="Pfam" id="PF08241"/>
    </source>
</evidence>
<dbReference type="PANTHER" id="PTHR44942:SF9">
    <property type="entry name" value="NOVEL PROTEIN-RELATED"/>
    <property type="match status" value="1"/>
</dbReference>
<keyword evidence="3" id="KW-1185">Reference proteome</keyword>
<dbReference type="SUPFAM" id="SSF53335">
    <property type="entry name" value="S-adenosyl-L-methionine-dependent methyltransferases"/>
    <property type="match status" value="1"/>
</dbReference>
<gene>
    <name evidence="2" type="primary">zgc:162780</name>
</gene>